<gene>
    <name evidence="2" type="ORF">HYDPIDRAFT_113768</name>
</gene>
<accession>A0A0C9VY31</accession>
<feature type="compositionally biased region" description="Polar residues" evidence="1">
    <location>
        <begin position="58"/>
        <end position="71"/>
    </location>
</feature>
<dbReference type="EMBL" id="KN839852">
    <property type="protein sequence ID" value="KIJ63170.1"/>
    <property type="molecule type" value="Genomic_DNA"/>
</dbReference>
<feature type="region of interest" description="Disordered" evidence="1">
    <location>
        <begin position="1"/>
        <end position="72"/>
    </location>
</feature>
<proteinExistence type="predicted"/>
<evidence type="ECO:0000313" key="2">
    <source>
        <dbReference type="EMBL" id="KIJ63170.1"/>
    </source>
</evidence>
<feature type="compositionally biased region" description="Low complexity" evidence="1">
    <location>
        <begin position="46"/>
        <end position="57"/>
    </location>
</feature>
<reference evidence="2 3" key="1">
    <citation type="submission" date="2014-04" db="EMBL/GenBank/DDBJ databases">
        <title>Evolutionary Origins and Diversification of the Mycorrhizal Mutualists.</title>
        <authorList>
            <consortium name="DOE Joint Genome Institute"/>
            <consortium name="Mycorrhizal Genomics Consortium"/>
            <person name="Kohler A."/>
            <person name="Kuo A."/>
            <person name="Nagy L.G."/>
            <person name="Floudas D."/>
            <person name="Copeland A."/>
            <person name="Barry K.W."/>
            <person name="Cichocki N."/>
            <person name="Veneault-Fourrey C."/>
            <person name="LaButti K."/>
            <person name="Lindquist E.A."/>
            <person name="Lipzen A."/>
            <person name="Lundell T."/>
            <person name="Morin E."/>
            <person name="Murat C."/>
            <person name="Riley R."/>
            <person name="Ohm R."/>
            <person name="Sun H."/>
            <person name="Tunlid A."/>
            <person name="Henrissat B."/>
            <person name="Grigoriev I.V."/>
            <person name="Hibbett D.S."/>
            <person name="Martin F."/>
        </authorList>
    </citation>
    <scope>NUCLEOTIDE SEQUENCE [LARGE SCALE GENOMIC DNA]</scope>
    <source>
        <strain evidence="2 3">MD-312</strain>
    </source>
</reference>
<sequence length="350" mass="38279">MRRTSPTTTASNITQKPSTQSSGQVTPEARQMPASDSGPEFLIPVSSSSSESSACSSDPPQSTGVTSSNHANPPKALSADMCMIQRNTITLQVCGHVYDNSPCPSFLDTSELFYESRASYENPLITATSRSIISDIHALMRHFCIVDVPKPLSVLHNFLWSRPPANRGEEPWFRALRIWTEVDDISETESFDGHRKSMVEHTLNILLFPGLHTTYKIPKTLSLHHPPSPSESGSHLSLALPATPSLPIPGTPLALPSPLHLQLPIMTRLSFNEQGQITYHRDIWDVRDVLRLVPGIRLVQWFAGRASASGLGWISRKLREQSSIEGVKQNGDSGQIKSDGALLTAADSSV</sequence>
<dbReference type="Proteomes" id="UP000053820">
    <property type="component" value="Unassembled WGS sequence"/>
</dbReference>
<evidence type="ECO:0000256" key="1">
    <source>
        <dbReference type="SAM" id="MobiDB-lite"/>
    </source>
</evidence>
<evidence type="ECO:0000313" key="3">
    <source>
        <dbReference type="Proteomes" id="UP000053820"/>
    </source>
</evidence>
<keyword evidence="3" id="KW-1185">Reference proteome</keyword>
<dbReference type="HOGENOM" id="CLU_067630_0_0_1"/>
<feature type="compositionally biased region" description="Polar residues" evidence="1">
    <location>
        <begin position="1"/>
        <end position="25"/>
    </location>
</feature>
<organism evidence="2 3">
    <name type="scientific">Hydnomerulius pinastri MD-312</name>
    <dbReference type="NCBI Taxonomy" id="994086"/>
    <lineage>
        <taxon>Eukaryota</taxon>
        <taxon>Fungi</taxon>
        <taxon>Dikarya</taxon>
        <taxon>Basidiomycota</taxon>
        <taxon>Agaricomycotina</taxon>
        <taxon>Agaricomycetes</taxon>
        <taxon>Agaricomycetidae</taxon>
        <taxon>Boletales</taxon>
        <taxon>Boletales incertae sedis</taxon>
        <taxon>Leucogyrophana</taxon>
    </lineage>
</organism>
<protein>
    <submittedName>
        <fullName evidence="2">Uncharacterized protein</fullName>
    </submittedName>
</protein>
<name>A0A0C9VY31_9AGAM</name>
<dbReference type="OrthoDB" id="9995831at2759"/>
<dbReference type="AlphaFoldDB" id="A0A0C9VY31"/>